<evidence type="ECO:0000313" key="3">
    <source>
        <dbReference type="EMBL" id="SDP46967.1"/>
    </source>
</evidence>
<organism evidence="3 4">
    <name type="scientific">Actinopolyspora xinjiangensis</name>
    <dbReference type="NCBI Taxonomy" id="405564"/>
    <lineage>
        <taxon>Bacteria</taxon>
        <taxon>Bacillati</taxon>
        <taxon>Actinomycetota</taxon>
        <taxon>Actinomycetes</taxon>
        <taxon>Actinopolysporales</taxon>
        <taxon>Actinopolysporaceae</taxon>
        <taxon>Actinopolyspora</taxon>
    </lineage>
</organism>
<dbReference type="GO" id="GO:0046677">
    <property type="term" value="P:response to antibiotic"/>
    <property type="evidence" value="ECO:0007669"/>
    <property type="project" value="InterPro"/>
</dbReference>
<dbReference type="GO" id="GO:0051301">
    <property type="term" value="P:cell division"/>
    <property type="evidence" value="ECO:0007669"/>
    <property type="project" value="UniProtKB-KW"/>
</dbReference>
<dbReference type="GO" id="GO:0005886">
    <property type="term" value="C:plasma membrane"/>
    <property type="evidence" value="ECO:0007669"/>
    <property type="project" value="TreeGrafter"/>
</dbReference>
<evidence type="ECO:0000313" key="4">
    <source>
        <dbReference type="Proteomes" id="UP000199497"/>
    </source>
</evidence>
<dbReference type="Proteomes" id="UP000199497">
    <property type="component" value="Unassembled WGS sequence"/>
</dbReference>
<protein>
    <submittedName>
        <fullName evidence="3">Cell division protein FtsI/penicillin-binding protein 2</fullName>
    </submittedName>
</protein>
<sequence>MRCSRHPVDFFGILRCVRTAARALSLLTGLIVTVPVASCGVLDSGPSAKDAAEAYLNAFAAGDNAEAARRTDAPEAARDFLAETRRNLSPDKVRASVTEVESGGGDDPTTANFRASWNFGSERVWNYRGSFELRDREGEWKVHWQPSVVHPELGSGQSLHYQSDPATPAPVLGRDGTRLMGPQRLVRVTVVPKETKNLSEVAGSLARGLRPVAPTVTAGGIVEGAEKIPEDQAYTVVTLRWSDYQRVKSAIYELPGVRFPDETALVASERDYASQVLPAISESRKDRLNGRAGWRVFTANASGAKLKTLHEAEPEPTEALKTTLSDEVQHAAESAVDPIDKPAMIVAMRPSTGGVLAVAQNEAADQKGALALTGQYPPGSTFKMATGLAALEAGKADIDTRLGCPAERTFNGKTLPNSHHFELGRVTLRKAFAESCNTTFAKLATEMPASALPDAAEKLGIGADFAVPGITTLTGDVPASEGRVARAVNGIGQGEVLVSPFGMALASASVAHGSMPTPKLIQGAETRVNEQAGQAPSKSALRQLREMMREVVRSGTATELSGLGEVAGKTGTAQFGDGSRAHGWFTGYRGDMSFAVLVTDAGTSERAVRVSKEFLDGIR</sequence>
<gene>
    <name evidence="3" type="ORF">SAMN04487905_104247</name>
</gene>
<dbReference type="InterPro" id="IPR036138">
    <property type="entry name" value="PBP_dimer_sf"/>
</dbReference>
<accession>A0A1H0SYQ5</accession>
<feature type="domain" description="NTF2-like N-terminal transpeptidase" evidence="2">
    <location>
        <begin position="47"/>
        <end position="157"/>
    </location>
</feature>
<keyword evidence="3" id="KW-0132">Cell division</keyword>
<feature type="domain" description="Penicillin-binding protein transpeptidase" evidence="1">
    <location>
        <begin position="344"/>
        <end position="602"/>
    </location>
</feature>
<proteinExistence type="predicted"/>
<dbReference type="OrthoDB" id="5241017at2"/>
<dbReference type="GO" id="GO:0008658">
    <property type="term" value="F:penicillin binding"/>
    <property type="evidence" value="ECO:0007669"/>
    <property type="project" value="InterPro"/>
</dbReference>
<dbReference type="GO" id="GO:0071972">
    <property type="term" value="F:peptidoglycan L,D-transpeptidase activity"/>
    <property type="evidence" value="ECO:0007669"/>
    <property type="project" value="TreeGrafter"/>
</dbReference>
<dbReference type="STRING" id="405564.SAMN04487905_104247"/>
<evidence type="ECO:0000259" key="2">
    <source>
        <dbReference type="Pfam" id="PF05223"/>
    </source>
</evidence>
<dbReference type="PANTHER" id="PTHR30627:SF24">
    <property type="entry name" value="PENICILLIN-BINDING PROTEIN 4B"/>
    <property type="match status" value="1"/>
</dbReference>
<dbReference type="InterPro" id="IPR001460">
    <property type="entry name" value="PCN-bd_Tpept"/>
</dbReference>
<dbReference type="Gene3D" id="3.40.710.10">
    <property type="entry name" value="DD-peptidase/beta-lactamase superfamily"/>
    <property type="match status" value="1"/>
</dbReference>
<keyword evidence="4" id="KW-1185">Reference proteome</keyword>
<dbReference type="GO" id="GO:0071555">
    <property type="term" value="P:cell wall organization"/>
    <property type="evidence" value="ECO:0007669"/>
    <property type="project" value="TreeGrafter"/>
</dbReference>
<dbReference type="InterPro" id="IPR050515">
    <property type="entry name" value="Beta-lactam/transpept"/>
</dbReference>
<evidence type="ECO:0000259" key="1">
    <source>
        <dbReference type="Pfam" id="PF00905"/>
    </source>
</evidence>
<reference evidence="4" key="1">
    <citation type="submission" date="2016-10" db="EMBL/GenBank/DDBJ databases">
        <authorList>
            <person name="Varghese N."/>
            <person name="Submissions S."/>
        </authorList>
    </citation>
    <scope>NUCLEOTIDE SEQUENCE [LARGE SCALE GENOMIC DNA]</scope>
    <source>
        <strain evidence="4">DSM 46732</strain>
    </source>
</reference>
<dbReference type="Pfam" id="PF00905">
    <property type="entry name" value="Transpeptidase"/>
    <property type="match status" value="1"/>
</dbReference>
<dbReference type="EMBL" id="FNJR01000004">
    <property type="protein sequence ID" value="SDP46967.1"/>
    <property type="molecule type" value="Genomic_DNA"/>
</dbReference>
<dbReference type="SUPFAM" id="SSF56519">
    <property type="entry name" value="Penicillin binding protein dimerisation domain"/>
    <property type="match status" value="1"/>
</dbReference>
<name>A0A1H0SYQ5_9ACTN</name>
<dbReference type="InterPro" id="IPR012338">
    <property type="entry name" value="Beta-lactam/transpept-like"/>
</dbReference>
<dbReference type="SUPFAM" id="SSF56601">
    <property type="entry name" value="beta-lactamase/transpeptidase-like"/>
    <property type="match status" value="1"/>
</dbReference>
<dbReference type="Pfam" id="PF05223">
    <property type="entry name" value="MecA_N"/>
    <property type="match status" value="1"/>
</dbReference>
<dbReference type="PANTHER" id="PTHR30627">
    <property type="entry name" value="PEPTIDOGLYCAN D,D-TRANSPEPTIDASE"/>
    <property type="match status" value="1"/>
</dbReference>
<dbReference type="AlphaFoldDB" id="A0A1H0SYQ5"/>
<dbReference type="InterPro" id="IPR007887">
    <property type="entry name" value="MecA_N"/>
</dbReference>
<keyword evidence="3" id="KW-0131">Cell cycle</keyword>